<sequence>MGKTPSQSPSHDGSSSATAVIGSQPVPCIVRAVWPTITTRTTPIRTPVTMSMRRSGSLRWRANVATATASVSARPRPSSTAARSALRTVRASTQVTAEAGSPRAAPMSTA</sequence>
<feature type="region of interest" description="Disordered" evidence="1">
    <location>
        <begin position="1"/>
        <end position="22"/>
    </location>
</feature>
<name>A0A6J4TS79_9ACTN</name>
<feature type="region of interest" description="Disordered" evidence="1">
    <location>
        <begin position="69"/>
        <end position="110"/>
    </location>
</feature>
<accession>A0A6J4TS79</accession>
<dbReference type="EMBL" id="CADCVO010000619">
    <property type="protein sequence ID" value="CAA9529653.1"/>
    <property type="molecule type" value="Genomic_DNA"/>
</dbReference>
<evidence type="ECO:0000313" key="2">
    <source>
        <dbReference type="EMBL" id="CAA9529653.1"/>
    </source>
</evidence>
<gene>
    <name evidence="2" type="ORF">AVDCRST_MAG13-4049</name>
</gene>
<feature type="compositionally biased region" description="Low complexity" evidence="1">
    <location>
        <begin position="1"/>
        <end position="16"/>
    </location>
</feature>
<evidence type="ECO:0000256" key="1">
    <source>
        <dbReference type="SAM" id="MobiDB-lite"/>
    </source>
</evidence>
<protein>
    <submittedName>
        <fullName evidence="2">Uncharacterized protein</fullName>
    </submittedName>
</protein>
<proteinExistence type="predicted"/>
<reference evidence="2" key="1">
    <citation type="submission" date="2020-02" db="EMBL/GenBank/DDBJ databases">
        <authorList>
            <person name="Meier V. D."/>
        </authorList>
    </citation>
    <scope>NUCLEOTIDE SEQUENCE</scope>
    <source>
        <strain evidence="2">AVDCRST_MAG13</strain>
    </source>
</reference>
<dbReference type="AlphaFoldDB" id="A0A6J4TS79"/>
<feature type="non-terminal residue" evidence="2">
    <location>
        <position position="110"/>
    </location>
</feature>
<organism evidence="2">
    <name type="scientific">uncultured Solirubrobacteraceae bacterium</name>
    <dbReference type="NCBI Taxonomy" id="1162706"/>
    <lineage>
        <taxon>Bacteria</taxon>
        <taxon>Bacillati</taxon>
        <taxon>Actinomycetota</taxon>
        <taxon>Thermoleophilia</taxon>
        <taxon>Solirubrobacterales</taxon>
        <taxon>Solirubrobacteraceae</taxon>
        <taxon>environmental samples</taxon>
    </lineage>
</organism>